<comment type="caution">
    <text evidence="3">The sequence shown here is derived from an EMBL/GenBank/DDBJ whole genome shotgun (WGS) entry which is preliminary data.</text>
</comment>
<accession>A0A5C6BLE2</accession>
<dbReference type="Pfam" id="PF07589">
    <property type="entry name" value="PEP-CTERM"/>
    <property type="match status" value="1"/>
</dbReference>
<organism evidence="3 4">
    <name type="scientific">Symmachiella macrocystis</name>
    <dbReference type="NCBI Taxonomy" id="2527985"/>
    <lineage>
        <taxon>Bacteria</taxon>
        <taxon>Pseudomonadati</taxon>
        <taxon>Planctomycetota</taxon>
        <taxon>Planctomycetia</taxon>
        <taxon>Planctomycetales</taxon>
        <taxon>Planctomycetaceae</taxon>
        <taxon>Symmachiella</taxon>
    </lineage>
</organism>
<feature type="transmembrane region" description="Helical" evidence="1">
    <location>
        <begin position="235"/>
        <end position="253"/>
    </location>
</feature>
<dbReference type="InterPro" id="IPR011042">
    <property type="entry name" value="6-blade_b-propeller_TolB-like"/>
</dbReference>
<dbReference type="NCBIfam" id="TIGR02595">
    <property type="entry name" value="PEP_CTERM"/>
    <property type="match status" value="1"/>
</dbReference>
<dbReference type="AlphaFoldDB" id="A0A5C6BLE2"/>
<gene>
    <name evidence="3" type="ORF">CA54_16940</name>
</gene>
<keyword evidence="1" id="KW-1133">Transmembrane helix</keyword>
<dbReference type="SUPFAM" id="SSF63829">
    <property type="entry name" value="Calcium-dependent phosphotriesterase"/>
    <property type="match status" value="1"/>
</dbReference>
<dbReference type="EMBL" id="SJPP01000001">
    <property type="protein sequence ID" value="TWU12868.1"/>
    <property type="molecule type" value="Genomic_DNA"/>
</dbReference>
<evidence type="ECO:0000313" key="3">
    <source>
        <dbReference type="EMBL" id="TWU12868.1"/>
    </source>
</evidence>
<feature type="domain" description="Ice-binding protein C-terminal" evidence="2">
    <location>
        <begin position="230"/>
        <end position="256"/>
    </location>
</feature>
<protein>
    <recommendedName>
        <fullName evidence="2">Ice-binding protein C-terminal domain-containing protein</fullName>
    </recommendedName>
</protein>
<proteinExistence type="predicted"/>
<keyword evidence="1" id="KW-0472">Membrane</keyword>
<evidence type="ECO:0000259" key="2">
    <source>
        <dbReference type="Pfam" id="PF07589"/>
    </source>
</evidence>
<sequence length="261" mass="27420">MKRISQIAVGGEFVSAACGRFAVFSLMFLFTSVANGEFAVSPTTLDGNAFLQSFDADGNTTFAGHAFNNFNAGIDDLAFDSNGDLYLLLSNSGEHPNSGIYRFDPNTSTTTLVANRTTILGQGDLAVSPTGGFAVSPTTLDSSAFLQSFDADGNTTFAGHAFNNFNAGIDDLAFDSNGDLYLLLSNSGEHPNSGIYRFDPNTSTTTLVANRTTILGQGDLAVSPTGGFAPVPEPSTYAGLLGITCVSLLAYGWRRKRQQAA</sequence>
<dbReference type="Gene3D" id="2.120.10.30">
    <property type="entry name" value="TolB, C-terminal domain"/>
    <property type="match status" value="2"/>
</dbReference>
<name>A0A5C6BLE2_9PLAN</name>
<evidence type="ECO:0000313" key="4">
    <source>
        <dbReference type="Proteomes" id="UP000320735"/>
    </source>
</evidence>
<dbReference type="Proteomes" id="UP000320735">
    <property type="component" value="Unassembled WGS sequence"/>
</dbReference>
<evidence type="ECO:0000256" key="1">
    <source>
        <dbReference type="SAM" id="Phobius"/>
    </source>
</evidence>
<reference evidence="3 4" key="1">
    <citation type="submission" date="2019-02" db="EMBL/GenBank/DDBJ databases">
        <title>Deep-cultivation of Planctomycetes and their phenomic and genomic characterization uncovers novel biology.</title>
        <authorList>
            <person name="Wiegand S."/>
            <person name="Jogler M."/>
            <person name="Boedeker C."/>
            <person name="Pinto D."/>
            <person name="Vollmers J."/>
            <person name="Rivas-Marin E."/>
            <person name="Kohn T."/>
            <person name="Peeters S.H."/>
            <person name="Heuer A."/>
            <person name="Rast P."/>
            <person name="Oberbeckmann S."/>
            <person name="Bunk B."/>
            <person name="Jeske O."/>
            <person name="Meyerdierks A."/>
            <person name="Storesund J.E."/>
            <person name="Kallscheuer N."/>
            <person name="Luecker S."/>
            <person name="Lage O.M."/>
            <person name="Pohl T."/>
            <person name="Merkel B.J."/>
            <person name="Hornburger P."/>
            <person name="Mueller R.-W."/>
            <person name="Bruemmer F."/>
            <person name="Labrenz M."/>
            <person name="Spormann A.M."/>
            <person name="Op Den Camp H."/>
            <person name="Overmann J."/>
            <person name="Amann R."/>
            <person name="Jetten M.S.M."/>
            <person name="Mascher T."/>
            <person name="Medema M.H."/>
            <person name="Devos D.P."/>
            <person name="Kaster A.-K."/>
            <person name="Ovreas L."/>
            <person name="Rohde M."/>
            <person name="Galperin M.Y."/>
            <person name="Jogler C."/>
        </authorList>
    </citation>
    <scope>NUCLEOTIDE SEQUENCE [LARGE SCALE GENOMIC DNA]</scope>
    <source>
        <strain evidence="3 4">CA54</strain>
    </source>
</reference>
<keyword evidence="4" id="KW-1185">Reference proteome</keyword>
<keyword evidence="1" id="KW-0812">Transmembrane</keyword>
<dbReference type="InterPro" id="IPR013424">
    <property type="entry name" value="Ice-binding_C"/>
</dbReference>